<protein>
    <submittedName>
        <fullName evidence="1">Uncharacterized protein</fullName>
    </submittedName>
</protein>
<proteinExistence type="predicted"/>
<name>A0A6C0C2E1_9ZZZZ</name>
<organism evidence="1">
    <name type="scientific">viral metagenome</name>
    <dbReference type="NCBI Taxonomy" id="1070528"/>
    <lineage>
        <taxon>unclassified sequences</taxon>
        <taxon>metagenomes</taxon>
        <taxon>organismal metagenomes</taxon>
    </lineage>
</organism>
<reference evidence="1" key="1">
    <citation type="journal article" date="2020" name="Nature">
        <title>Giant virus diversity and host interactions through global metagenomics.</title>
        <authorList>
            <person name="Schulz F."/>
            <person name="Roux S."/>
            <person name="Paez-Espino D."/>
            <person name="Jungbluth S."/>
            <person name="Walsh D.A."/>
            <person name="Denef V.J."/>
            <person name="McMahon K.D."/>
            <person name="Konstantinidis K.T."/>
            <person name="Eloe-Fadrosh E.A."/>
            <person name="Kyrpides N.C."/>
            <person name="Woyke T."/>
        </authorList>
    </citation>
    <scope>NUCLEOTIDE SEQUENCE</scope>
    <source>
        <strain evidence="1">GVMAG-M-3300020185-18</strain>
    </source>
</reference>
<sequence>MGTHMNDVYYCNLKRNEYLNGEIFIRNRASEDLEQTFFEGPVQTRYVKFPMLDCRNKSSVPIKQLPNYNTKRLFNPGYRGAYSGYNVETESQLMNKFDVLQKCTQRNYVPSSTSDLFHNEYLIPTNKQPYKRTIIENVESFNRFNPNKCGAEINLGGNVFNNHTRQQTKNLKFDSMKKNN</sequence>
<evidence type="ECO:0000313" key="1">
    <source>
        <dbReference type="EMBL" id="QHS98472.1"/>
    </source>
</evidence>
<accession>A0A6C0C2E1</accession>
<dbReference type="AlphaFoldDB" id="A0A6C0C2E1"/>
<dbReference type="EMBL" id="MN739317">
    <property type="protein sequence ID" value="QHS98472.1"/>
    <property type="molecule type" value="Genomic_DNA"/>
</dbReference>